<feature type="domain" description="ERAP1-like C-terminal" evidence="1">
    <location>
        <begin position="1"/>
        <end position="53"/>
    </location>
</feature>
<comment type="caution">
    <text evidence="2">The sequence shown here is derived from an EMBL/GenBank/DDBJ whole genome shotgun (WGS) entry which is preliminary data.</text>
</comment>
<gene>
    <name evidence="2" type="ORF">L9F63_027198</name>
</gene>
<protein>
    <recommendedName>
        <fullName evidence="1">ERAP1-like C-terminal domain-containing protein</fullName>
    </recommendedName>
</protein>
<evidence type="ECO:0000313" key="2">
    <source>
        <dbReference type="EMBL" id="KAJ9596178.1"/>
    </source>
</evidence>
<feature type="non-terminal residue" evidence="2">
    <location>
        <position position="1"/>
    </location>
</feature>
<dbReference type="Proteomes" id="UP001233999">
    <property type="component" value="Unassembled WGS sequence"/>
</dbReference>
<feature type="non-terminal residue" evidence="2">
    <location>
        <position position="54"/>
    </location>
</feature>
<reference evidence="2" key="2">
    <citation type="submission" date="2023-05" db="EMBL/GenBank/DDBJ databases">
        <authorList>
            <person name="Fouks B."/>
        </authorList>
    </citation>
    <scope>NUCLEOTIDE SEQUENCE</scope>
    <source>
        <strain evidence="2">Stay&amp;Tobe</strain>
        <tissue evidence="2">Testes</tissue>
    </source>
</reference>
<dbReference type="AlphaFoldDB" id="A0AAD8ABU4"/>
<evidence type="ECO:0000259" key="1">
    <source>
        <dbReference type="Pfam" id="PF11838"/>
    </source>
</evidence>
<organism evidence="2 3">
    <name type="scientific">Diploptera punctata</name>
    <name type="common">Pacific beetle cockroach</name>
    <dbReference type="NCBI Taxonomy" id="6984"/>
    <lineage>
        <taxon>Eukaryota</taxon>
        <taxon>Metazoa</taxon>
        <taxon>Ecdysozoa</taxon>
        <taxon>Arthropoda</taxon>
        <taxon>Hexapoda</taxon>
        <taxon>Insecta</taxon>
        <taxon>Pterygota</taxon>
        <taxon>Neoptera</taxon>
        <taxon>Polyneoptera</taxon>
        <taxon>Dictyoptera</taxon>
        <taxon>Blattodea</taxon>
        <taxon>Blaberoidea</taxon>
        <taxon>Blaberidae</taxon>
        <taxon>Diplopterinae</taxon>
        <taxon>Diploptera</taxon>
    </lineage>
</organism>
<sequence>IPVDLRKVVYCTAARNNRKMWEFLWKQYQVESDDDEQWNQYYALGCTEDETLLT</sequence>
<keyword evidence="3" id="KW-1185">Reference proteome</keyword>
<dbReference type="Gene3D" id="1.25.50.20">
    <property type="match status" value="1"/>
</dbReference>
<proteinExistence type="predicted"/>
<dbReference type="EMBL" id="JASPKZ010002172">
    <property type="protein sequence ID" value="KAJ9596178.1"/>
    <property type="molecule type" value="Genomic_DNA"/>
</dbReference>
<name>A0AAD8ABU4_DIPPU</name>
<evidence type="ECO:0000313" key="3">
    <source>
        <dbReference type="Proteomes" id="UP001233999"/>
    </source>
</evidence>
<dbReference type="InterPro" id="IPR024571">
    <property type="entry name" value="ERAP1-like_C_dom"/>
</dbReference>
<reference evidence="2" key="1">
    <citation type="journal article" date="2023" name="IScience">
        <title>Live-bearing cockroach genome reveals convergent evolutionary mechanisms linked to viviparity in insects and beyond.</title>
        <authorList>
            <person name="Fouks B."/>
            <person name="Harrison M.C."/>
            <person name="Mikhailova A.A."/>
            <person name="Marchal E."/>
            <person name="English S."/>
            <person name="Carruthers M."/>
            <person name="Jennings E.C."/>
            <person name="Chiamaka E.L."/>
            <person name="Frigard R.A."/>
            <person name="Pippel M."/>
            <person name="Attardo G.M."/>
            <person name="Benoit J.B."/>
            <person name="Bornberg-Bauer E."/>
            <person name="Tobe S.S."/>
        </authorList>
    </citation>
    <scope>NUCLEOTIDE SEQUENCE</scope>
    <source>
        <strain evidence="2">Stay&amp;Tobe</strain>
    </source>
</reference>
<accession>A0AAD8ABU4</accession>
<dbReference type="Pfam" id="PF11838">
    <property type="entry name" value="ERAP1_C"/>
    <property type="match status" value="1"/>
</dbReference>